<gene>
    <name evidence="1" type="ORF">TWF102_000210</name>
</gene>
<dbReference type="Proteomes" id="UP000475325">
    <property type="component" value="Unassembled WGS sequence"/>
</dbReference>
<sequence>MFCVQDIIDGERNGHLASASEQYTSPKKNGASLDLAWQEPIVSDYFGTQMEISPEPVDELSLIIDRFMLTEGLTHTYSPAIIPTELGSCAAAINYGLRDKSLVPNVGALQFALISDGYEFPNMIEGYPWSSDSTGGDGWDCSNVNTTREEAIQMVAAPDTEYSSTSDRSLEVPELNIQDDFFRFVELGLCEGELTDHSLGAGDHLTLQKRLEEGEKGEAYYFRDSFFSVPSGSNPGSEWPSGD</sequence>
<dbReference type="EMBL" id="WIQW01000001">
    <property type="protein sequence ID" value="KAF3113554.1"/>
    <property type="molecule type" value="Genomic_DNA"/>
</dbReference>
<accession>A0A7C8NBR3</accession>
<protein>
    <submittedName>
        <fullName evidence="1">Uncharacterized protein</fullName>
    </submittedName>
</protein>
<comment type="caution">
    <text evidence="1">The sequence shown here is derived from an EMBL/GenBank/DDBJ whole genome shotgun (WGS) entry which is preliminary data.</text>
</comment>
<organism evidence="1 2">
    <name type="scientific">Orbilia oligospora</name>
    <name type="common">Nematode-trapping fungus</name>
    <name type="synonym">Arthrobotrys oligospora</name>
    <dbReference type="NCBI Taxonomy" id="2813651"/>
    <lineage>
        <taxon>Eukaryota</taxon>
        <taxon>Fungi</taxon>
        <taxon>Dikarya</taxon>
        <taxon>Ascomycota</taxon>
        <taxon>Pezizomycotina</taxon>
        <taxon>Orbiliomycetes</taxon>
        <taxon>Orbiliales</taxon>
        <taxon>Orbiliaceae</taxon>
        <taxon>Orbilia</taxon>
    </lineage>
</organism>
<evidence type="ECO:0000313" key="2">
    <source>
        <dbReference type="Proteomes" id="UP000475325"/>
    </source>
</evidence>
<proteinExistence type="predicted"/>
<evidence type="ECO:0000313" key="1">
    <source>
        <dbReference type="EMBL" id="KAF3113554.1"/>
    </source>
</evidence>
<dbReference type="AlphaFoldDB" id="A0A7C8NBR3"/>
<reference evidence="1 2" key="1">
    <citation type="submission" date="2019-06" db="EMBL/GenBank/DDBJ databases">
        <authorList>
            <person name="Palmer J.M."/>
        </authorList>
    </citation>
    <scope>NUCLEOTIDE SEQUENCE [LARGE SCALE GENOMIC DNA]</scope>
    <source>
        <strain evidence="1 2">TWF102</strain>
    </source>
</reference>
<name>A0A7C8NBR3_ORBOL</name>